<dbReference type="GO" id="GO:0003735">
    <property type="term" value="F:structural constituent of ribosome"/>
    <property type="evidence" value="ECO:0007669"/>
    <property type="project" value="InterPro"/>
</dbReference>
<dbReference type="InterPro" id="IPR020069">
    <property type="entry name" value="Ribosomal_bL9_C"/>
</dbReference>
<dbReference type="GO" id="GO:0006412">
    <property type="term" value="P:translation"/>
    <property type="evidence" value="ECO:0007669"/>
    <property type="project" value="UniProtKB-UniRule"/>
</dbReference>
<dbReference type="InterPro" id="IPR000244">
    <property type="entry name" value="Ribosomal_bL9"/>
</dbReference>
<evidence type="ECO:0000313" key="11">
    <source>
        <dbReference type="Proteomes" id="UP000176273"/>
    </source>
</evidence>
<dbReference type="InterPro" id="IPR036935">
    <property type="entry name" value="Ribosomal_bL9_N_sf"/>
</dbReference>
<protein>
    <recommendedName>
        <fullName evidence="6 7">Large ribosomal subunit protein bL9</fullName>
    </recommendedName>
</protein>
<evidence type="ECO:0000256" key="5">
    <source>
        <dbReference type="ARBA" id="ARBA00023274"/>
    </source>
</evidence>
<dbReference type="InterPro" id="IPR020070">
    <property type="entry name" value="Ribosomal_bL9_N"/>
</dbReference>
<proteinExistence type="inferred from homology"/>
<keyword evidence="5 7" id="KW-0687">Ribonucleoprotein</keyword>
<evidence type="ECO:0000313" key="10">
    <source>
        <dbReference type="EMBL" id="OGG37769.1"/>
    </source>
</evidence>
<dbReference type="PANTHER" id="PTHR21368">
    <property type="entry name" value="50S RIBOSOMAL PROTEIN L9"/>
    <property type="match status" value="1"/>
</dbReference>
<dbReference type="GO" id="GO:0019843">
    <property type="term" value="F:rRNA binding"/>
    <property type="evidence" value="ECO:0007669"/>
    <property type="project" value="UniProtKB-UniRule"/>
</dbReference>
<dbReference type="NCBIfam" id="TIGR00158">
    <property type="entry name" value="L9"/>
    <property type="match status" value="1"/>
</dbReference>
<dbReference type="InterPro" id="IPR020594">
    <property type="entry name" value="Ribosomal_bL9_bac/chp"/>
</dbReference>
<dbReference type="Pfam" id="PF01281">
    <property type="entry name" value="Ribosomal_L9_N"/>
    <property type="match status" value="1"/>
</dbReference>
<reference evidence="10 11" key="1">
    <citation type="journal article" date="2016" name="Nat. Commun.">
        <title>Thousands of microbial genomes shed light on interconnected biogeochemical processes in an aquifer system.</title>
        <authorList>
            <person name="Anantharaman K."/>
            <person name="Brown C.T."/>
            <person name="Hug L.A."/>
            <person name="Sharon I."/>
            <person name="Castelle C.J."/>
            <person name="Probst A.J."/>
            <person name="Thomas B.C."/>
            <person name="Singh A."/>
            <person name="Wilkins M.J."/>
            <person name="Karaoz U."/>
            <person name="Brodie E.L."/>
            <person name="Williams K.H."/>
            <person name="Hubbard S.S."/>
            <person name="Banfield J.F."/>
        </authorList>
    </citation>
    <scope>NUCLEOTIDE SEQUENCE [LARGE SCALE GENOMIC DNA]</scope>
</reference>
<dbReference type="HAMAP" id="MF_00503">
    <property type="entry name" value="Ribosomal_bL9"/>
    <property type="match status" value="1"/>
</dbReference>
<comment type="similarity">
    <text evidence="1 7">Belongs to the bacterial ribosomal protein bL9 family.</text>
</comment>
<comment type="caution">
    <text evidence="10">The sequence shown here is derived from an EMBL/GenBank/DDBJ whole genome shotgun (WGS) entry which is preliminary data.</text>
</comment>
<dbReference type="GO" id="GO:1990904">
    <property type="term" value="C:ribonucleoprotein complex"/>
    <property type="evidence" value="ECO:0007669"/>
    <property type="project" value="UniProtKB-KW"/>
</dbReference>
<organism evidence="10 11">
    <name type="scientific">Candidatus Jorgensenbacteria bacterium GWA1_54_12</name>
    <dbReference type="NCBI Taxonomy" id="1798468"/>
    <lineage>
        <taxon>Bacteria</taxon>
        <taxon>Candidatus Joergenseniibacteriota</taxon>
    </lineage>
</organism>
<evidence type="ECO:0000256" key="2">
    <source>
        <dbReference type="ARBA" id="ARBA00022730"/>
    </source>
</evidence>
<evidence type="ECO:0000256" key="3">
    <source>
        <dbReference type="ARBA" id="ARBA00022884"/>
    </source>
</evidence>
<dbReference type="Proteomes" id="UP000176273">
    <property type="component" value="Unassembled WGS sequence"/>
</dbReference>
<comment type="function">
    <text evidence="7">Binds to the 23S rRNA.</text>
</comment>
<gene>
    <name evidence="7" type="primary">rplI</name>
    <name evidence="10" type="ORF">A2110_02175</name>
</gene>
<dbReference type="STRING" id="1798468.A2110_02175"/>
<evidence type="ECO:0000256" key="1">
    <source>
        <dbReference type="ARBA" id="ARBA00010605"/>
    </source>
</evidence>
<dbReference type="SUPFAM" id="SSF55658">
    <property type="entry name" value="L9 N-domain-like"/>
    <property type="match status" value="1"/>
</dbReference>
<dbReference type="EMBL" id="MFKH01000003">
    <property type="protein sequence ID" value="OGG37769.1"/>
    <property type="molecule type" value="Genomic_DNA"/>
</dbReference>
<dbReference type="InterPro" id="IPR009027">
    <property type="entry name" value="Ribosomal_bL9/RNase_H1_N"/>
</dbReference>
<keyword evidence="2 7" id="KW-0699">rRNA-binding</keyword>
<feature type="domain" description="Large ribosomal subunit protein bL9 C-terminal" evidence="9">
    <location>
        <begin position="64"/>
        <end position="142"/>
    </location>
</feature>
<dbReference type="SUPFAM" id="SSF55653">
    <property type="entry name" value="Ribosomal protein L9 C-domain"/>
    <property type="match status" value="1"/>
</dbReference>
<feature type="domain" description="Ribosomal protein L9" evidence="8">
    <location>
        <begin position="1"/>
        <end position="42"/>
    </location>
</feature>
<name>A0A1F6BLG8_9BACT</name>
<evidence type="ECO:0000259" key="9">
    <source>
        <dbReference type="Pfam" id="PF03948"/>
    </source>
</evidence>
<evidence type="ECO:0000259" key="8">
    <source>
        <dbReference type="Pfam" id="PF01281"/>
    </source>
</evidence>
<dbReference type="Gene3D" id="3.40.5.10">
    <property type="entry name" value="Ribosomal protein L9, N-terminal domain"/>
    <property type="match status" value="1"/>
</dbReference>
<accession>A0A1F6BLG8</accession>
<keyword evidence="4 7" id="KW-0689">Ribosomal protein</keyword>
<sequence>MAVLLMERVSGLGDAYDAVEVTIGYFRNYLSPRGLARVATEELASRIEGLKAKHDEKKAGRKAEREEIAQRLADMTLSFSRKATKLGHTYGSVSANDIEKALAEKGIAEAKSLGEPIKEFGEREVKIDLGEGVEGIVRVNVEKPVN</sequence>
<evidence type="ECO:0000256" key="7">
    <source>
        <dbReference type="HAMAP-Rule" id="MF_00503"/>
    </source>
</evidence>
<evidence type="ECO:0000256" key="4">
    <source>
        <dbReference type="ARBA" id="ARBA00022980"/>
    </source>
</evidence>
<dbReference type="AlphaFoldDB" id="A0A1F6BLG8"/>
<dbReference type="InterPro" id="IPR036791">
    <property type="entry name" value="Ribosomal_bL9_C_sf"/>
</dbReference>
<evidence type="ECO:0000256" key="6">
    <source>
        <dbReference type="ARBA" id="ARBA00035292"/>
    </source>
</evidence>
<dbReference type="GO" id="GO:0005840">
    <property type="term" value="C:ribosome"/>
    <property type="evidence" value="ECO:0007669"/>
    <property type="project" value="UniProtKB-KW"/>
</dbReference>
<dbReference type="Pfam" id="PF03948">
    <property type="entry name" value="Ribosomal_L9_C"/>
    <property type="match status" value="1"/>
</dbReference>
<dbReference type="Gene3D" id="3.10.430.100">
    <property type="entry name" value="Ribosomal protein L9, C-terminal domain"/>
    <property type="match status" value="1"/>
</dbReference>
<keyword evidence="3 7" id="KW-0694">RNA-binding</keyword>